<keyword evidence="1" id="KW-1133">Transmembrane helix</keyword>
<protein>
    <submittedName>
        <fullName evidence="2">Uncharacterized protein</fullName>
    </submittedName>
</protein>
<reference evidence="2 3" key="1">
    <citation type="submission" date="2016-07" db="EMBL/GenBank/DDBJ databases">
        <title>Multiple horizontal gene transfer events from other fungi enriched the ability of initially mycotrophic Trichoderma (Ascomycota) to feed on dead plant biomass.</title>
        <authorList>
            <consortium name="DOE Joint Genome Institute"/>
            <person name="Aerts A."/>
            <person name="Atanasova L."/>
            <person name="Chenthamara K."/>
            <person name="Zhang J."/>
            <person name="Grujic M."/>
            <person name="Henrissat B."/>
            <person name="Kuo A."/>
            <person name="Salamov A."/>
            <person name="Lipzen A."/>
            <person name="Labutti K."/>
            <person name="Barry K."/>
            <person name="Miao Y."/>
            <person name="Rahimi M.J."/>
            <person name="Shen Q."/>
            <person name="Grigoriev I.V."/>
            <person name="Kubicek C.P."/>
            <person name="Druzhinina I.S."/>
        </authorList>
    </citation>
    <scope>NUCLEOTIDE SEQUENCE [LARGE SCALE GENOMIC DNA]</scope>
    <source>
        <strain evidence="2 3">CBS 433.97</strain>
    </source>
</reference>
<keyword evidence="1" id="KW-0812">Transmembrane</keyword>
<keyword evidence="1" id="KW-0472">Membrane</keyword>
<dbReference type="EMBL" id="KZ679270">
    <property type="protein sequence ID" value="PTB36606.1"/>
    <property type="molecule type" value="Genomic_DNA"/>
</dbReference>
<gene>
    <name evidence="2" type="ORF">M441DRAFT_282176</name>
</gene>
<accession>A0A2T3YVP8</accession>
<evidence type="ECO:0000313" key="3">
    <source>
        <dbReference type="Proteomes" id="UP000240493"/>
    </source>
</evidence>
<feature type="transmembrane region" description="Helical" evidence="1">
    <location>
        <begin position="43"/>
        <end position="67"/>
    </location>
</feature>
<proteinExistence type="predicted"/>
<dbReference type="AlphaFoldDB" id="A0A2T3YVP8"/>
<name>A0A2T3YVP8_TRIA4</name>
<dbReference type="Proteomes" id="UP000240493">
    <property type="component" value="Unassembled WGS sequence"/>
</dbReference>
<sequence length="85" mass="9850">MGGLGEGRGGCIYIEQNGFSRSFNGSYTLHSHILTYMQPRFSLFFLCHSFFFSLSLLLLSLLACYYYTHTYPRIHSKHHLVTNYS</sequence>
<evidence type="ECO:0000256" key="1">
    <source>
        <dbReference type="SAM" id="Phobius"/>
    </source>
</evidence>
<keyword evidence="3" id="KW-1185">Reference proteome</keyword>
<organism evidence="2 3">
    <name type="scientific">Trichoderma asperellum (strain ATCC 204424 / CBS 433.97 / NBRC 101777)</name>
    <dbReference type="NCBI Taxonomy" id="1042311"/>
    <lineage>
        <taxon>Eukaryota</taxon>
        <taxon>Fungi</taxon>
        <taxon>Dikarya</taxon>
        <taxon>Ascomycota</taxon>
        <taxon>Pezizomycotina</taxon>
        <taxon>Sordariomycetes</taxon>
        <taxon>Hypocreomycetidae</taxon>
        <taxon>Hypocreales</taxon>
        <taxon>Hypocreaceae</taxon>
        <taxon>Trichoderma</taxon>
    </lineage>
</organism>
<evidence type="ECO:0000313" key="2">
    <source>
        <dbReference type="EMBL" id="PTB36606.1"/>
    </source>
</evidence>